<proteinExistence type="inferred from homology"/>
<dbReference type="InterPro" id="IPR014001">
    <property type="entry name" value="Helicase_ATP-bd"/>
</dbReference>
<comment type="caution">
    <text evidence="12">The sequence shown here is derived from an EMBL/GenBank/DDBJ whole genome shotgun (WGS) entry which is preliminary data.</text>
</comment>
<dbReference type="SMART" id="SM00982">
    <property type="entry name" value="TRCF"/>
    <property type="match status" value="1"/>
</dbReference>
<dbReference type="Gene3D" id="3.40.50.300">
    <property type="entry name" value="P-loop containing nucleotide triphosphate hydrolases"/>
    <property type="match status" value="2"/>
</dbReference>
<dbReference type="Pfam" id="PF03461">
    <property type="entry name" value="TRCF"/>
    <property type="match status" value="1"/>
</dbReference>
<dbReference type="SUPFAM" id="SSF143517">
    <property type="entry name" value="TRCF domain-like"/>
    <property type="match status" value="1"/>
</dbReference>
<dbReference type="PANTHER" id="PTHR47964">
    <property type="entry name" value="ATP-DEPENDENT DNA HELICASE HOMOLOG RECG, CHLOROPLASTIC"/>
    <property type="match status" value="1"/>
</dbReference>
<dbReference type="Pfam" id="PF17757">
    <property type="entry name" value="UvrB_inter"/>
    <property type="match status" value="1"/>
</dbReference>
<accession>A0ABP8L5S7</accession>
<keyword evidence="13" id="KW-1185">Reference proteome</keyword>
<dbReference type="InterPro" id="IPR047112">
    <property type="entry name" value="RecG/Mfd"/>
</dbReference>
<sequence length="1212" mass="131949">MKLTGLLPLLRRDPAVADALRQAREPVLAPMLHINAALGVRAPLAASITEHRPVLIVTATGREADEAVGVLRNFLPEHDVAAFPAWETLPHERLSPRSDTVAKRLAVLRRLAHPGAEGTRAGPIRVLVVPVRALLQPVVTGLGDLEPVALRVGEERDLEQLAADLVAAAYTRVDMVERRGEFAVRGGILDVFPPTEDHPLRLEFFGDEVEEIRSFAVADQRSLDAAEELWAPPCRELLLNEDVRARAARLVEDLPGARDMLERLSEGIAVEGMESLAPVLAPGMEPVLDLVPDGTLVVLSDPERVRRRAHDLVATTEEFLSAAWASAAQGGKTPLDLRAASFADLAEARALALTRGLGWWSFSALPSDAELDMDDGGAVPDGDGRGGSLAVDARDVERYAGDVERALKDLTDLVHQGWRLVVTTEGPGPARRMTEQLAAADVPARLVEEIADEPPESVVLVTTAATGRSFVAPELRLALITESDITGRAGTSTRDMRRMPSRRRNVVGPLALRAGDHVVHEQHGVGRFVDLVKRTVGKGPDATSREYLVIEYAASKRGHPGDRLFVPTDSLDQVTKYTGGESPTLSKMGGGDWAKTKASARKAVRKIASELIRLYAARMSTKGHAFAPDTPWQRELEDAFPYMETPDQVVTIDEVKADMEKPNPMDRLISGDVGYGKTEIAIRAAFKAVQDGKQVAVLVPTTLLVQQHLDTFSERYAGFPVSVKALSRFQTDSEAQTVREGVRKGSVDVLIGTHRILTGEVRFTDLGLVIVDEEQRFGVEHKETLKQMRAEVDVLAMSATPIPRTLEMAITGIREMSTLATPPEERHPVLTYVGAYEEKQVAAAIRRELLREGQVFYVHNRVSSISKAASHLQELVPEARIGVAHGRMNEHQLEKVIQDFWNKEFDVLVCTTIVETGLDMSNANTLIVERGDQLGLSQAHQLRGRVGRGRERAYAYFFYPPERPLTETAHDRLATIAAHTDLGAGIQVAMKDLEIRGAGNLLGGEQSGQIAGVGFDLYVRMVSDAVAEFRGEKEEEKADVRVELPIDAHVPHDYISHERLRLEAYAKIAAAGDDASVKALREELVDRYGPVPEPVERLFAVSALRAKARAVGLTEITGQGKYVRFAPVDLPESAQLRLKRLYPSTVLKPAVRAVLVPFPMTARLGGKPLNDAALLEWVNELIDAVLTSSVSAAAAVGEKVGAGNEQPGRAGG</sequence>
<gene>
    <name evidence="9 12" type="primary">mfd</name>
    <name evidence="12" type="ORF">GCM10023169_15900</name>
</gene>
<keyword evidence="2 9" id="KW-0547">Nucleotide-binding</keyword>
<evidence type="ECO:0000256" key="2">
    <source>
        <dbReference type="ARBA" id="ARBA00022741"/>
    </source>
</evidence>
<dbReference type="InterPro" id="IPR036101">
    <property type="entry name" value="CarD-like/TRCF_RID_sf"/>
</dbReference>
<comment type="similarity">
    <text evidence="9">In the N-terminal section; belongs to the UvrB family.</text>
</comment>
<dbReference type="InterPro" id="IPR027417">
    <property type="entry name" value="P-loop_NTPase"/>
</dbReference>
<evidence type="ECO:0000256" key="1">
    <source>
        <dbReference type="ARBA" id="ARBA00022490"/>
    </source>
</evidence>
<dbReference type="RefSeq" id="WP_345215715.1">
    <property type="nucleotide sequence ID" value="NZ_BAABGN010000006.1"/>
</dbReference>
<evidence type="ECO:0000256" key="9">
    <source>
        <dbReference type="HAMAP-Rule" id="MF_00969"/>
    </source>
</evidence>
<feature type="domain" description="Helicase C-terminal" evidence="11">
    <location>
        <begin position="844"/>
        <end position="994"/>
    </location>
</feature>
<evidence type="ECO:0000256" key="8">
    <source>
        <dbReference type="ARBA" id="ARBA00023204"/>
    </source>
</evidence>
<dbReference type="SMART" id="SM01058">
    <property type="entry name" value="CarD_TRCF"/>
    <property type="match status" value="1"/>
</dbReference>
<reference evidence="13" key="1">
    <citation type="journal article" date="2019" name="Int. J. Syst. Evol. Microbiol.">
        <title>The Global Catalogue of Microorganisms (GCM) 10K type strain sequencing project: providing services to taxonomists for standard genome sequencing and annotation.</title>
        <authorList>
            <consortium name="The Broad Institute Genomics Platform"/>
            <consortium name="The Broad Institute Genome Sequencing Center for Infectious Disease"/>
            <person name="Wu L."/>
            <person name="Ma J."/>
        </authorList>
    </citation>
    <scope>NUCLEOTIDE SEQUENCE [LARGE SCALE GENOMIC DNA]</scope>
    <source>
        <strain evidence="13">JCM 17810</strain>
    </source>
</reference>
<comment type="subcellular location">
    <subcellularLocation>
        <location evidence="9">Cytoplasm</location>
    </subcellularLocation>
</comment>
<dbReference type="CDD" id="cd17991">
    <property type="entry name" value="DEXHc_TRCF"/>
    <property type="match status" value="1"/>
</dbReference>
<dbReference type="InterPro" id="IPR005118">
    <property type="entry name" value="TRCF_C"/>
</dbReference>
<keyword evidence="1 9" id="KW-0963">Cytoplasm</keyword>
<dbReference type="PROSITE" id="PS51192">
    <property type="entry name" value="HELICASE_ATP_BIND_1"/>
    <property type="match status" value="1"/>
</dbReference>
<keyword evidence="4 9" id="KW-0378">Hydrolase</keyword>
<evidence type="ECO:0000256" key="5">
    <source>
        <dbReference type="ARBA" id="ARBA00022806"/>
    </source>
</evidence>
<dbReference type="InterPro" id="IPR004576">
    <property type="entry name" value="Mfd"/>
</dbReference>
<dbReference type="Gene3D" id="3.30.2060.10">
    <property type="entry name" value="Penicillin-binding protein 1b domain"/>
    <property type="match status" value="1"/>
</dbReference>
<organism evidence="12 13">
    <name type="scientific">Georgenia halophila</name>
    <dbReference type="NCBI Taxonomy" id="620889"/>
    <lineage>
        <taxon>Bacteria</taxon>
        <taxon>Bacillati</taxon>
        <taxon>Actinomycetota</taxon>
        <taxon>Actinomycetes</taxon>
        <taxon>Micrococcales</taxon>
        <taxon>Bogoriellaceae</taxon>
        <taxon>Georgenia</taxon>
    </lineage>
</organism>
<evidence type="ECO:0000256" key="4">
    <source>
        <dbReference type="ARBA" id="ARBA00022801"/>
    </source>
</evidence>
<keyword evidence="5" id="KW-0347">Helicase</keyword>
<dbReference type="PROSITE" id="PS51194">
    <property type="entry name" value="HELICASE_CTER"/>
    <property type="match status" value="1"/>
</dbReference>
<evidence type="ECO:0000259" key="11">
    <source>
        <dbReference type="PROSITE" id="PS51194"/>
    </source>
</evidence>
<dbReference type="NCBIfam" id="TIGR00580">
    <property type="entry name" value="mfd"/>
    <property type="match status" value="1"/>
</dbReference>
<comment type="function">
    <text evidence="9">Couples transcription and DNA repair by recognizing RNA polymerase (RNAP) stalled at DNA lesions. Mediates ATP-dependent release of RNAP and its truncated transcript from the DNA, and recruitment of nucleotide excision repair machinery to the damaged site.</text>
</comment>
<evidence type="ECO:0000256" key="3">
    <source>
        <dbReference type="ARBA" id="ARBA00022763"/>
    </source>
</evidence>
<dbReference type="SUPFAM" id="SSF141259">
    <property type="entry name" value="CarD-like"/>
    <property type="match status" value="1"/>
</dbReference>
<dbReference type="Gene3D" id="3.90.1150.50">
    <property type="entry name" value="Transcription-repair-coupling factor, D7 domain"/>
    <property type="match status" value="1"/>
</dbReference>
<keyword evidence="6 9" id="KW-0067">ATP-binding</keyword>
<dbReference type="Proteomes" id="UP001500622">
    <property type="component" value="Unassembled WGS sequence"/>
</dbReference>
<dbReference type="InterPro" id="IPR003711">
    <property type="entry name" value="CarD-like/TRCF_RID"/>
</dbReference>
<dbReference type="EC" id="3.6.4.-" evidence="9"/>
<dbReference type="Pfam" id="PF00271">
    <property type="entry name" value="Helicase_C"/>
    <property type="match status" value="1"/>
</dbReference>
<dbReference type="InterPro" id="IPR001650">
    <property type="entry name" value="Helicase_C-like"/>
</dbReference>
<evidence type="ECO:0000256" key="6">
    <source>
        <dbReference type="ARBA" id="ARBA00022840"/>
    </source>
</evidence>
<dbReference type="Gene3D" id="3.40.50.11180">
    <property type="match status" value="1"/>
</dbReference>
<keyword evidence="7 9" id="KW-0238">DNA-binding</keyword>
<feature type="domain" description="Helicase ATP-binding" evidence="10">
    <location>
        <begin position="658"/>
        <end position="819"/>
    </location>
</feature>
<dbReference type="InterPro" id="IPR041471">
    <property type="entry name" value="UvrB_inter"/>
</dbReference>
<protein>
    <recommendedName>
        <fullName evidence="9">Transcription-repair-coupling factor</fullName>
        <shortName evidence="9">TRCF</shortName>
        <ecNumber evidence="9">3.6.4.-</ecNumber>
    </recommendedName>
</protein>
<dbReference type="EMBL" id="BAABGN010000006">
    <property type="protein sequence ID" value="GAA4422053.1"/>
    <property type="molecule type" value="Genomic_DNA"/>
</dbReference>
<evidence type="ECO:0000313" key="13">
    <source>
        <dbReference type="Proteomes" id="UP001500622"/>
    </source>
</evidence>
<keyword evidence="3 9" id="KW-0227">DNA damage</keyword>
<evidence type="ECO:0000256" key="7">
    <source>
        <dbReference type="ARBA" id="ARBA00023125"/>
    </source>
</evidence>
<dbReference type="PANTHER" id="PTHR47964:SF1">
    <property type="entry name" value="ATP-DEPENDENT DNA HELICASE HOMOLOG RECG, CHLOROPLASTIC"/>
    <property type="match status" value="1"/>
</dbReference>
<comment type="similarity">
    <text evidence="9">In the C-terminal section; belongs to the helicase family. RecG subfamily.</text>
</comment>
<dbReference type="HAMAP" id="MF_00969">
    <property type="entry name" value="TRCF"/>
    <property type="match status" value="1"/>
</dbReference>
<dbReference type="SMART" id="SM00487">
    <property type="entry name" value="DEXDc"/>
    <property type="match status" value="1"/>
</dbReference>
<dbReference type="Gene3D" id="2.40.10.170">
    <property type="match status" value="1"/>
</dbReference>
<dbReference type="Pfam" id="PF00270">
    <property type="entry name" value="DEAD"/>
    <property type="match status" value="1"/>
</dbReference>
<keyword evidence="8 9" id="KW-0234">DNA repair</keyword>
<dbReference type="SMART" id="SM00490">
    <property type="entry name" value="HELICc"/>
    <property type="match status" value="1"/>
</dbReference>
<dbReference type="Pfam" id="PF02559">
    <property type="entry name" value="CarD_TRCF_RID"/>
    <property type="match status" value="1"/>
</dbReference>
<dbReference type="InterPro" id="IPR011545">
    <property type="entry name" value="DEAD/DEAH_box_helicase_dom"/>
</dbReference>
<dbReference type="InterPro" id="IPR037235">
    <property type="entry name" value="TRCF-like_C_D7"/>
</dbReference>
<evidence type="ECO:0000313" key="12">
    <source>
        <dbReference type="EMBL" id="GAA4422053.1"/>
    </source>
</evidence>
<evidence type="ECO:0000259" key="10">
    <source>
        <dbReference type="PROSITE" id="PS51192"/>
    </source>
</evidence>
<dbReference type="SUPFAM" id="SSF52540">
    <property type="entry name" value="P-loop containing nucleoside triphosphate hydrolases"/>
    <property type="match status" value="4"/>
</dbReference>
<name>A0ABP8L5S7_9MICO</name>